<dbReference type="GO" id="GO:0005524">
    <property type="term" value="F:ATP binding"/>
    <property type="evidence" value="ECO:0007669"/>
    <property type="project" value="UniProtKB-KW"/>
</dbReference>
<dbReference type="SUPFAM" id="SSF56300">
    <property type="entry name" value="Metallo-dependent phosphatases"/>
    <property type="match status" value="1"/>
</dbReference>
<evidence type="ECO:0000256" key="4">
    <source>
        <dbReference type="ARBA" id="ARBA00022723"/>
    </source>
</evidence>
<keyword evidence="7 12" id="KW-0378">Hydrolase</keyword>
<evidence type="ECO:0000256" key="2">
    <source>
        <dbReference type="ARBA" id="ARBA00004690"/>
    </source>
</evidence>
<dbReference type="PANTHER" id="PTHR11668:SF484">
    <property type="entry name" value="SERINE_THREONINE-PROTEIN PHOSPHATASE PP-Z1-RELATED"/>
    <property type="match status" value="1"/>
</dbReference>
<feature type="region of interest" description="Disordered" evidence="13">
    <location>
        <begin position="453"/>
        <end position="489"/>
    </location>
</feature>
<proteinExistence type="inferred from homology"/>
<dbReference type="Gene3D" id="3.40.50.2020">
    <property type="match status" value="2"/>
</dbReference>
<sequence length="798" mass="89298">MPSSPQRASTPVPELRAGGSASGKTSIAKEVIHRLPKVPWVAIVSQDAFYRPLSPDQIELAFNQNFDFDHPNAIDQELLVECIRDLKASRAVQIPVYSFTQHQRTSASTYLYGHAVIVVEGLFVLQDPELRKLLDLKIFVQTDPDIMLARRIRRDIVDRGRSIDGVLDQYLRFVKPSFETFVGPSARYADIIVPGANNRVAIDIISQHIAKHLTHTRTLMLSAEPHMLPEDLLPTEYLSFQRARVRVGVDAAGLAVHCVEHEPLPADDAPSPLITKTTAFLPLPPNVDVLRETPQMRALLTMMHDVSTPAGEFAWACKRLGAFVAEEAMKQLPYRERSVPLHSGGTYMGLELNVDFICGVSILRSGAILEHRTWALLTDAQIGTGAAAFMGIRVLLDHGIPEHQILLLTLLSSAQGGLWSIHHAFPKVRIITASVDPGLRRYSLDNAIPKLETPDDKVSTPGMTQSSTSQPINTSHARHTHLSVSPDGHQHKGNWYSEIMAVCQAAREVFLSQPTLIELSPPVKIVGDTHGQYQDLLRLFDMCGFPPAANYLFLGDYVDRGKQSLETILLLLCYKIKYPENFFLLRGNHECANVTRVYGFYDECKRRLNIKVWKSFIDVFNTLPIAAIVASKIFCVHGGLSPSLSNMDDIRRIERPTGVPDYGLLNDLLWSDPSDTALDWEDNERGVSYCFGKAVIQQFLAQYDFDLICRAHMVVEDGYEFWNERTLVTIFSAPNYCGEFDNFGAVMSVSDDLLCAFELLKPLDGPALKKEMAKNKRRSLLQHQQLEQQEAKALQQLS</sequence>
<dbReference type="InterPro" id="IPR031675">
    <property type="entry name" value="STPPase_N"/>
</dbReference>
<evidence type="ECO:0000256" key="1">
    <source>
        <dbReference type="ARBA" id="ARBA00001936"/>
    </source>
</evidence>
<dbReference type="Pfam" id="PF00149">
    <property type="entry name" value="Metallophos"/>
    <property type="match status" value="1"/>
</dbReference>
<dbReference type="Pfam" id="PF00485">
    <property type="entry name" value="PRK"/>
    <property type="match status" value="1"/>
</dbReference>
<dbReference type="SUPFAM" id="SSF52540">
    <property type="entry name" value="P-loop containing nucleoside triphosphate hydrolases"/>
    <property type="match status" value="1"/>
</dbReference>
<comment type="similarity">
    <text evidence="10">Belongs to the PPP phosphatase family. PP-Z subfamily.</text>
</comment>
<dbReference type="Pfam" id="PF16891">
    <property type="entry name" value="STPPase_N"/>
    <property type="match status" value="1"/>
</dbReference>
<evidence type="ECO:0000256" key="5">
    <source>
        <dbReference type="ARBA" id="ARBA00022741"/>
    </source>
</evidence>
<dbReference type="PANTHER" id="PTHR11668">
    <property type="entry name" value="SERINE/THREONINE PROTEIN PHOSPHATASE"/>
    <property type="match status" value="1"/>
</dbReference>
<dbReference type="GO" id="GO:0004722">
    <property type="term" value="F:protein serine/threonine phosphatase activity"/>
    <property type="evidence" value="ECO:0007669"/>
    <property type="project" value="UniProtKB-EC"/>
</dbReference>
<evidence type="ECO:0000259" key="14">
    <source>
        <dbReference type="PROSITE" id="PS00125"/>
    </source>
</evidence>
<evidence type="ECO:0000256" key="6">
    <source>
        <dbReference type="ARBA" id="ARBA00022777"/>
    </source>
</evidence>
<comment type="pathway">
    <text evidence="11">Pyrimidine metabolism; CTP biosynthesis via salvage pathway; CTP from cytidine: step 1/3.</text>
</comment>
<protein>
    <recommendedName>
        <fullName evidence="11 12">Multifunctional fusion protein</fullName>
    </recommendedName>
    <domain>
        <recommendedName>
            <fullName evidence="11">Uridine kinase</fullName>
            <ecNumber evidence="11">2.7.1.48</ecNumber>
        </recommendedName>
    </domain>
    <domain>
        <recommendedName>
            <fullName evidence="12">Serine/threonine-protein phosphatase</fullName>
            <ecNumber evidence="12">3.1.3.16</ecNumber>
        </recommendedName>
    </domain>
</protein>
<keyword evidence="6 11" id="KW-0418">Kinase</keyword>
<dbReference type="FunFam" id="3.40.50.300:FF:002070">
    <property type="entry name" value="Uridine kinase"/>
    <property type="match status" value="1"/>
</dbReference>
<dbReference type="InterPro" id="IPR006083">
    <property type="entry name" value="PRK/URK"/>
</dbReference>
<dbReference type="CDD" id="cd02023">
    <property type="entry name" value="UMPK"/>
    <property type="match status" value="1"/>
</dbReference>
<comment type="cofactor">
    <cofactor evidence="1">
        <name>Mn(2+)</name>
        <dbReference type="ChEBI" id="CHEBI:29035"/>
    </cofactor>
</comment>
<dbReference type="GO" id="GO:0046872">
    <property type="term" value="F:metal ion binding"/>
    <property type="evidence" value="ECO:0007669"/>
    <property type="project" value="UniProtKB-KW"/>
</dbReference>
<dbReference type="SUPFAM" id="SSF53271">
    <property type="entry name" value="PRTase-like"/>
    <property type="match status" value="1"/>
</dbReference>
<dbReference type="NCBIfam" id="TIGR00235">
    <property type="entry name" value="udk"/>
    <property type="match status" value="1"/>
</dbReference>
<comment type="similarity">
    <text evidence="11">Belongs to the uridine kinase family.</text>
</comment>
<evidence type="ECO:0000313" key="15">
    <source>
        <dbReference type="EMBL" id="WFD21869.1"/>
    </source>
</evidence>
<keyword evidence="16" id="KW-1185">Reference proteome</keyword>
<dbReference type="InterPro" id="IPR006186">
    <property type="entry name" value="Ser/Thr-sp_prot-phosphatase"/>
</dbReference>
<dbReference type="Gene3D" id="3.60.21.10">
    <property type="match status" value="1"/>
</dbReference>
<evidence type="ECO:0000256" key="8">
    <source>
        <dbReference type="ARBA" id="ARBA00022912"/>
    </source>
</evidence>
<dbReference type="PROSITE" id="PS00125">
    <property type="entry name" value="SER_THR_PHOSPHATASE"/>
    <property type="match status" value="1"/>
</dbReference>
<comment type="catalytic activity">
    <reaction evidence="11">
        <text>uridine + ATP = UMP + ADP + H(+)</text>
        <dbReference type="Rhea" id="RHEA:16825"/>
        <dbReference type="ChEBI" id="CHEBI:15378"/>
        <dbReference type="ChEBI" id="CHEBI:16704"/>
        <dbReference type="ChEBI" id="CHEBI:30616"/>
        <dbReference type="ChEBI" id="CHEBI:57865"/>
        <dbReference type="ChEBI" id="CHEBI:456216"/>
        <dbReference type="EC" id="2.7.1.48"/>
    </reaction>
</comment>
<feature type="domain" description="Serine/threonine specific protein phosphatases" evidence="14">
    <location>
        <begin position="585"/>
        <end position="590"/>
    </location>
</feature>
<accession>A0AAF0EBH4</accession>
<evidence type="ECO:0000256" key="10">
    <source>
        <dbReference type="ARBA" id="ARBA00029458"/>
    </source>
</evidence>
<name>A0AAF0EBH4_9BASI</name>
<evidence type="ECO:0000256" key="3">
    <source>
        <dbReference type="ARBA" id="ARBA00022679"/>
    </source>
</evidence>
<dbReference type="InterPro" id="IPR004843">
    <property type="entry name" value="Calcineurin-like_PHP"/>
</dbReference>
<dbReference type="InterPro" id="IPR000836">
    <property type="entry name" value="PRTase_dom"/>
</dbReference>
<keyword evidence="5 11" id="KW-0547">Nucleotide-binding</keyword>
<keyword evidence="3 11" id="KW-0808">Transferase</keyword>
<dbReference type="Pfam" id="PF14681">
    <property type="entry name" value="UPRTase"/>
    <property type="match status" value="2"/>
</dbReference>
<keyword evidence="11" id="KW-0067">ATP-binding</keyword>
<dbReference type="EC" id="2.7.1.48" evidence="11"/>
<evidence type="ECO:0000256" key="9">
    <source>
        <dbReference type="ARBA" id="ARBA00023211"/>
    </source>
</evidence>
<dbReference type="FunFam" id="3.60.21.10:FF:000006">
    <property type="entry name" value="Serine/threonine-protein phosphatase"/>
    <property type="match status" value="1"/>
</dbReference>
<dbReference type="Proteomes" id="UP001214415">
    <property type="component" value="Chromosome 1"/>
</dbReference>
<keyword evidence="4" id="KW-0479">Metal-binding</keyword>
<comment type="pathway">
    <text evidence="2 11">Pyrimidine metabolism; UMP biosynthesis via salvage pathway; UMP from uridine: step 1/1.</text>
</comment>
<reference evidence="15" key="1">
    <citation type="submission" date="2023-03" db="EMBL/GenBank/DDBJ databases">
        <title>Mating type loci evolution in Malassezia.</title>
        <authorList>
            <person name="Coelho M.A."/>
        </authorList>
    </citation>
    <scope>NUCLEOTIDE SEQUENCE</scope>
    <source>
        <strain evidence="15">CBS 12830</strain>
    </source>
</reference>
<evidence type="ECO:0000313" key="16">
    <source>
        <dbReference type="Proteomes" id="UP001214415"/>
    </source>
</evidence>
<dbReference type="InterPro" id="IPR027417">
    <property type="entry name" value="P-loop_NTPase"/>
</dbReference>
<dbReference type="PRINTS" id="PR00114">
    <property type="entry name" value="STPHPHTASE"/>
</dbReference>
<dbReference type="GO" id="GO:0005634">
    <property type="term" value="C:nucleus"/>
    <property type="evidence" value="ECO:0007669"/>
    <property type="project" value="TreeGrafter"/>
</dbReference>
<evidence type="ECO:0000256" key="12">
    <source>
        <dbReference type="RuleBase" id="RU004273"/>
    </source>
</evidence>
<dbReference type="InterPro" id="IPR000764">
    <property type="entry name" value="Uridine_kinase-like"/>
</dbReference>
<feature type="compositionally biased region" description="Polar residues" evidence="13">
    <location>
        <begin position="461"/>
        <end position="475"/>
    </location>
</feature>
<keyword evidence="8" id="KW-0904">Protein phosphatase</keyword>
<comment type="catalytic activity">
    <reaction evidence="12">
        <text>O-phospho-L-threonyl-[protein] + H2O = L-threonyl-[protein] + phosphate</text>
        <dbReference type="Rhea" id="RHEA:47004"/>
        <dbReference type="Rhea" id="RHEA-COMP:11060"/>
        <dbReference type="Rhea" id="RHEA-COMP:11605"/>
        <dbReference type="ChEBI" id="CHEBI:15377"/>
        <dbReference type="ChEBI" id="CHEBI:30013"/>
        <dbReference type="ChEBI" id="CHEBI:43474"/>
        <dbReference type="ChEBI" id="CHEBI:61977"/>
        <dbReference type="EC" id="3.1.3.16"/>
    </reaction>
</comment>
<evidence type="ECO:0000256" key="11">
    <source>
        <dbReference type="RuleBase" id="RU003825"/>
    </source>
</evidence>
<dbReference type="InterPro" id="IPR029052">
    <property type="entry name" value="Metallo-depent_PP-like"/>
</dbReference>
<dbReference type="InterPro" id="IPR050341">
    <property type="entry name" value="PP1_catalytic_subunit"/>
</dbReference>
<dbReference type="EMBL" id="CP119900">
    <property type="protein sequence ID" value="WFD21869.1"/>
    <property type="molecule type" value="Genomic_DNA"/>
</dbReference>
<dbReference type="InterPro" id="IPR029057">
    <property type="entry name" value="PRTase-like"/>
</dbReference>
<dbReference type="SMART" id="SM00156">
    <property type="entry name" value="PP2Ac"/>
    <property type="match status" value="1"/>
</dbReference>
<dbReference type="GO" id="GO:0005737">
    <property type="term" value="C:cytoplasm"/>
    <property type="evidence" value="ECO:0007669"/>
    <property type="project" value="TreeGrafter"/>
</dbReference>
<comment type="catalytic activity">
    <reaction evidence="11">
        <text>cytidine + ATP = CMP + ADP + H(+)</text>
        <dbReference type="Rhea" id="RHEA:24674"/>
        <dbReference type="ChEBI" id="CHEBI:15378"/>
        <dbReference type="ChEBI" id="CHEBI:17562"/>
        <dbReference type="ChEBI" id="CHEBI:30616"/>
        <dbReference type="ChEBI" id="CHEBI:60377"/>
        <dbReference type="ChEBI" id="CHEBI:456216"/>
        <dbReference type="EC" id="2.7.1.48"/>
    </reaction>
</comment>
<keyword evidence="9" id="KW-0464">Manganese</keyword>
<dbReference type="EC" id="3.1.3.16" evidence="12"/>
<feature type="region of interest" description="Disordered" evidence="13">
    <location>
        <begin position="1"/>
        <end position="21"/>
    </location>
</feature>
<evidence type="ECO:0000256" key="13">
    <source>
        <dbReference type="SAM" id="MobiDB-lite"/>
    </source>
</evidence>
<dbReference type="NCBIfam" id="NF004018">
    <property type="entry name" value="PRK05480.1"/>
    <property type="match status" value="1"/>
</dbReference>
<organism evidence="15 16">
    <name type="scientific">Malassezia equina</name>
    <dbReference type="NCBI Taxonomy" id="1381935"/>
    <lineage>
        <taxon>Eukaryota</taxon>
        <taxon>Fungi</taxon>
        <taxon>Dikarya</taxon>
        <taxon>Basidiomycota</taxon>
        <taxon>Ustilaginomycotina</taxon>
        <taxon>Malasseziomycetes</taxon>
        <taxon>Malasseziales</taxon>
        <taxon>Malasseziaceae</taxon>
        <taxon>Malassezia</taxon>
    </lineage>
</organism>
<gene>
    <name evidence="15" type="primary">pzh1</name>
    <name evidence="15" type="ORF">MEQU1_000528</name>
</gene>
<evidence type="ECO:0000256" key="7">
    <source>
        <dbReference type="ARBA" id="ARBA00022801"/>
    </source>
</evidence>
<dbReference type="Gene3D" id="3.40.50.300">
    <property type="entry name" value="P-loop containing nucleotide triphosphate hydrolases"/>
    <property type="match status" value="1"/>
</dbReference>
<dbReference type="GO" id="GO:0004849">
    <property type="term" value="F:uridine kinase activity"/>
    <property type="evidence" value="ECO:0007669"/>
    <property type="project" value="UniProtKB-EC"/>
</dbReference>
<dbReference type="AlphaFoldDB" id="A0AAF0EBH4"/>